<reference evidence="1" key="1">
    <citation type="submission" date="2022-08" db="EMBL/GenBank/DDBJ databases">
        <title>Genome Sequence of Fusarium decemcellulare.</title>
        <authorList>
            <person name="Buettner E."/>
        </authorList>
    </citation>
    <scope>NUCLEOTIDE SEQUENCE</scope>
    <source>
        <strain evidence="1">Babe19</strain>
    </source>
</reference>
<dbReference type="Proteomes" id="UP001148629">
    <property type="component" value="Unassembled WGS sequence"/>
</dbReference>
<accession>A0ACC1SL96</accession>
<proteinExistence type="predicted"/>
<protein>
    <submittedName>
        <fullName evidence="1">Uncharacterized protein</fullName>
    </submittedName>
</protein>
<keyword evidence="2" id="KW-1185">Reference proteome</keyword>
<gene>
    <name evidence="1" type="ORF">NM208_g4259</name>
</gene>
<organism evidence="1 2">
    <name type="scientific">Fusarium decemcellulare</name>
    <dbReference type="NCBI Taxonomy" id="57161"/>
    <lineage>
        <taxon>Eukaryota</taxon>
        <taxon>Fungi</taxon>
        <taxon>Dikarya</taxon>
        <taxon>Ascomycota</taxon>
        <taxon>Pezizomycotina</taxon>
        <taxon>Sordariomycetes</taxon>
        <taxon>Hypocreomycetidae</taxon>
        <taxon>Hypocreales</taxon>
        <taxon>Nectriaceae</taxon>
        <taxon>Fusarium</taxon>
        <taxon>Fusarium decemcellulare species complex</taxon>
    </lineage>
</organism>
<comment type="caution">
    <text evidence="1">The sequence shown here is derived from an EMBL/GenBank/DDBJ whole genome shotgun (WGS) entry which is preliminary data.</text>
</comment>
<name>A0ACC1SL96_9HYPO</name>
<sequence length="804" mass="87840">MTTYHVDSVLTTLSLEEKISLLAGGEVWLTVPIPDKDGPNGARGSKIKDGETAACFPAACSVASTFDVDIARRIGVALGEETLTKGACCLLAPTVCIHRHPLGGRNFESFSEDPFLSGHMGIGTVIGLQSTGVAATVKHFAVNEQETDRLNVDALIAERPLREIYLKPFELIVKNAKPWAIMTAYNKINGHHADSNEFLLKQVLRGEWKWDGLVMSDWGGTNSTAASLNAGVDLEMPGPTRLRKLAEVLASIKEGKLTERVINQRARQVLWFLEQLKCFENPIWSDPGEQAVIKPEHSALIREAGAKGIVLLKNEDACLPLTKEKVRGKRIALLGYAKECLAHGGGSASVKPHYRVTPWEAMNEAYKDCDVEFTYSRGAHTFRQLPLLIRDVHDLVGGPGFTYKIYKPGNPIPVETINGYDKSEMSLLDGHVLENVEIDLIGIFRPPETATYYFTLSSLGPSQLVVDGETVLERLGNCPDPMGFLFGGVPVPHVKLSMQHGKEYRIQVHAAPPTPNEDRDLGFLEGQVGMRLGYMSSTEYDADILSEAVESAKASSYSIIFTGNDPAWETEGQDRPSFHLPKAGSQDRLVEAVAAVCPNVIVVNSTGGAVALPWLEKVQGLLQVWFPGQEAGNSIVDVLTGAQNPEGHLTCTFPKRLEDCPAHFDRLPPSKVNFPFGFGLSYTAFSFEQLSVKEISDNEYSVGVKVTNTGRVQGATAVQIYVGNKNSSPDDPVKVLVGFRKVTLKPSASSVVEVLVKGRDFAFWDEKGREWVIEAGHYEFSIGRSSAHLVARSVLSIGRRTYSP</sequence>
<dbReference type="EMBL" id="JANRMS010000312">
    <property type="protein sequence ID" value="KAJ3542133.1"/>
    <property type="molecule type" value="Genomic_DNA"/>
</dbReference>
<evidence type="ECO:0000313" key="1">
    <source>
        <dbReference type="EMBL" id="KAJ3542133.1"/>
    </source>
</evidence>
<evidence type="ECO:0000313" key="2">
    <source>
        <dbReference type="Proteomes" id="UP001148629"/>
    </source>
</evidence>